<dbReference type="AlphaFoldDB" id="A0A9P4QSJ0"/>
<evidence type="ECO:0000313" key="3">
    <source>
        <dbReference type="Proteomes" id="UP000799444"/>
    </source>
</evidence>
<dbReference type="Proteomes" id="UP000799444">
    <property type="component" value="Unassembled WGS sequence"/>
</dbReference>
<dbReference type="OrthoDB" id="3944128at2759"/>
<feature type="signal peptide" evidence="1">
    <location>
        <begin position="1"/>
        <end position="23"/>
    </location>
</feature>
<name>A0A9P4QSJ0_9PLEO</name>
<accession>A0A9P4QSJ0</accession>
<evidence type="ECO:0000256" key="1">
    <source>
        <dbReference type="SAM" id="SignalP"/>
    </source>
</evidence>
<dbReference type="EMBL" id="ML996225">
    <property type="protein sequence ID" value="KAF2730146.1"/>
    <property type="molecule type" value="Genomic_DNA"/>
</dbReference>
<keyword evidence="1" id="KW-0732">Signal</keyword>
<proteinExistence type="predicted"/>
<feature type="chain" id="PRO_5040419263" evidence="1">
    <location>
        <begin position="24"/>
        <end position="438"/>
    </location>
</feature>
<keyword evidence="3" id="KW-1185">Reference proteome</keyword>
<comment type="caution">
    <text evidence="2">The sequence shown here is derived from an EMBL/GenBank/DDBJ whole genome shotgun (WGS) entry which is preliminary data.</text>
</comment>
<sequence>MPSFRSAAFLLAALASIFTNCEPTNPTHPPIPTATFPPLPSIPSLPSTPLSCWSSYFSYSFTQRFLRSEIAKSSTRIVTTYSPPLSGTSTYTYNGAFNCSTTEYGRTTLCDGIPRLRSRVTNCITGPTTGTAEWTKYQSDLSTVVPTWVAGVANPRPTCTVAPDLSPLCASLFAAWSAGSAALNATSTRDERFEDAVPPCTPVTNTPGPTDKPVCRISFSAYSAYYWPSSASDDLCITTAPFPSPTPTTIPTPTTTTTVVSGHTLTSPTLYHFLHAVHISTYIGQAYSPGGFASDIWSLSTSFSTALTIAQLPSAILTAHVSCSGREADFCSMSVSSGFRVADLRTVRKEAYEKECAGCFGREGVLVQERYRPTVAVGVGDVQGQNRGVGEGCGWELWEGGWGDGPGTTYTSSSEAMVLVRGVEGGQFVAVETGRGGG</sequence>
<evidence type="ECO:0000313" key="2">
    <source>
        <dbReference type="EMBL" id="KAF2730146.1"/>
    </source>
</evidence>
<protein>
    <submittedName>
        <fullName evidence="2">Uncharacterized protein</fullName>
    </submittedName>
</protein>
<gene>
    <name evidence="2" type="ORF">EJ04DRAFT_555655</name>
</gene>
<reference evidence="2" key="1">
    <citation type="journal article" date="2020" name="Stud. Mycol.">
        <title>101 Dothideomycetes genomes: a test case for predicting lifestyles and emergence of pathogens.</title>
        <authorList>
            <person name="Haridas S."/>
            <person name="Albert R."/>
            <person name="Binder M."/>
            <person name="Bloem J."/>
            <person name="Labutti K."/>
            <person name="Salamov A."/>
            <person name="Andreopoulos B."/>
            <person name="Baker S."/>
            <person name="Barry K."/>
            <person name="Bills G."/>
            <person name="Bluhm B."/>
            <person name="Cannon C."/>
            <person name="Castanera R."/>
            <person name="Culley D."/>
            <person name="Daum C."/>
            <person name="Ezra D."/>
            <person name="Gonzalez J."/>
            <person name="Henrissat B."/>
            <person name="Kuo A."/>
            <person name="Liang C."/>
            <person name="Lipzen A."/>
            <person name="Lutzoni F."/>
            <person name="Magnuson J."/>
            <person name="Mondo S."/>
            <person name="Nolan M."/>
            <person name="Ohm R."/>
            <person name="Pangilinan J."/>
            <person name="Park H.-J."/>
            <person name="Ramirez L."/>
            <person name="Alfaro M."/>
            <person name="Sun H."/>
            <person name="Tritt A."/>
            <person name="Yoshinaga Y."/>
            <person name="Zwiers L.-H."/>
            <person name="Turgeon B."/>
            <person name="Goodwin S."/>
            <person name="Spatafora J."/>
            <person name="Crous P."/>
            <person name="Grigoriev I."/>
        </authorList>
    </citation>
    <scope>NUCLEOTIDE SEQUENCE</scope>
    <source>
        <strain evidence="2">CBS 125425</strain>
    </source>
</reference>
<organism evidence="2 3">
    <name type="scientific">Polyplosphaeria fusca</name>
    <dbReference type="NCBI Taxonomy" id="682080"/>
    <lineage>
        <taxon>Eukaryota</taxon>
        <taxon>Fungi</taxon>
        <taxon>Dikarya</taxon>
        <taxon>Ascomycota</taxon>
        <taxon>Pezizomycotina</taxon>
        <taxon>Dothideomycetes</taxon>
        <taxon>Pleosporomycetidae</taxon>
        <taxon>Pleosporales</taxon>
        <taxon>Tetraplosphaeriaceae</taxon>
        <taxon>Polyplosphaeria</taxon>
    </lineage>
</organism>